<evidence type="ECO:0000313" key="1">
    <source>
        <dbReference type="EMBL" id="GEQ34850.1"/>
    </source>
</evidence>
<evidence type="ECO:0000313" key="2">
    <source>
        <dbReference type="Proteomes" id="UP000887127"/>
    </source>
</evidence>
<reference evidence="1" key="1">
    <citation type="submission" date="2019-08" db="EMBL/GenBank/DDBJ databases">
        <title>Marinilactibacillus psychrotolerans M13-2T whole genome sequencing project.</title>
        <authorList>
            <person name="Ishikawa M."/>
            <person name="Suzuki T."/>
            <person name="Matsutani M."/>
        </authorList>
    </citation>
    <scope>NUCLEOTIDE SEQUENCE</scope>
    <source>
        <strain evidence="1">M13-2T</strain>
    </source>
</reference>
<protein>
    <submittedName>
        <fullName evidence="1">Uncharacterized protein</fullName>
    </submittedName>
</protein>
<comment type="caution">
    <text evidence="1">The sequence shown here is derived from an EMBL/GenBank/DDBJ whole genome shotgun (WGS) entry which is preliminary data.</text>
</comment>
<accession>A0AAV3WPQ1</accession>
<sequence length="75" mass="8692">MTTLSEYRRILGKTVAVSVSAETDLKSKHMDLRARELEIPLIKRLLNYWKTLWLSVFKTACTDGQRIIKISSGFY</sequence>
<proteinExistence type="predicted"/>
<organism evidence="1 2">
    <name type="scientific">Marinilactibacillus psychrotolerans</name>
    <dbReference type="NCBI Taxonomy" id="191770"/>
    <lineage>
        <taxon>Bacteria</taxon>
        <taxon>Bacillati</taxon>
        <taxon>Bacillota</taxon>
        <taxon>Bacilli</taxon>
        <taxon>Lactobacillales</taxon>
        <taxon>Carnobacteriaceae</taxon>
        <taxon>Marinilactibacillus</taxon>
    </lineage>
</organism>
<name>A0AAV3WPQ1_9LACT</name>
<dbReference type="EMBL" id="BKBI01000002">
    <property type="protein sequence ID" value="GEQ34850.1"/>
    <property type="molecule type" value="Genomic_DNA"/>
</dbReference>
<gene>
    <name evidence="1" type="ORF">M132T_03580</name>
</gene>
<dbReference type="Proteomes" id="UP000887127">
    <property type="component" value="Unassembled WGS sequence"/>
</dbReference>
<dbReference type="AlphaFoldDB" id="A0AAV3WPQ1"/>